<dbReference type="SMART" id="SM00419">
    <property type="entry name" value="HTH_CRP"/>
    <property type="match status" value="1"/>
</dbReference>
<dbReference type="InterPro" id="IPR036390">
    <property type="entry name" value="WH_DNA-bd_sf"/>
</dbReference>
<keyword evidence="1" id="KW-0805">Transcription regulation</keyword>
<evidence type="ECO:0000313" key="7">
    <source>
        <dbReference type="EMBL" id="GAA1907985.1"/>
    </source>
</evidence>
<keyword evidence="8" id="KW-1185">Reference proteome</keyword>
<evidence type="ECO:0000259" key="6">
    <source>
        <dbReference type="PROSITE" id="PS51063"/>
    </source>
</evidence>
<dbReference type="PROSITE" id="PS51063">
    <property type="entry name" value="HTH_CRP_2"/>
    <property type="match status" value="1"/>
</dbReference>
<gene>
    <name evidence="7" type="ORF">GCM10009737_06100</name>
</gene>
<reference evidence="7 8" key="1">
    <citation type="journal article" date="2019" name="Int. J. Syst. Evol. Microbiol.">
        <title>The Global Catalogue of Microorganisms (GCM) 10K type strain sequencing project: providing services to taxonomists for standard genome sequencing and annotation.</title>
        <authorList>
            <consortium name="The Broad Institute Genomics Platform"/>
            <consortium name="The Broad Institute Genome Sequencing Center for Infectious Disease"/>
            <person name="Wu L."/>
            <person name="Ma J."/>
        </authorList>
    </citation>
    <scope>NUCLEOTIDE SEQUENCE [LARGE SCALE GENOMIC DNA]</scope>
    <source>
        <strain evidence="7 8">JCM 14046</strain>
    </source>
</reference>
<dbReference type="EMBL" id="BAAAMY010000001">
    <property type="protein sequence ID" value="GAA1907985.1"/>
    <property type="molecule type" value="Genomic_DNA"/>
</dbReference>
<feature type="domain" description="HTH crp-type" evidence="6">
    <location>
        <begin position="168"/>
        <end position="246"/>
    </location>
</feature>
<feature type="domain" description="Cyclic nucleotide-binding" evidence="5">
    <location>
        <begin position="33"/>
        <end position="136"/>
    </location>
</feature>
<evidence type="ECO:0000256" key="3">
    <source>
        <dbReference type="ARBA" id="ARBA00023163"/>
    </source>
</evidence>
<dbReference type="PROSITE" id="PS50042">
    <property type="entry name" value="CNMP_BINDING_3"/>
    <property type="match status" value="1"/>
</dbReference>
<evidence type="ECO:0000256" key="2">
    <source>
        <dbReference type="ARBA" id="ARBA00023125"/>
    </source>
</evidence>
<dbReference type="InterPro" id="IPR014710">
    <property type="entry name" value="RmlC-like_jellyroll"/>
</dbReference>
<dbReference type="InterPro" id="IPR036388">
    <property type="entry name" value="WH-like_DNA-bd_sf"/>
</dbReference>
<sequence>MTTRPHDTGQDTPGPGHPWGRPGPGRAGAGWPLLASMPATERRRLIALARPRTFDRGDIVCHEGDPADSMHLVADGHFAVRVSLSSGDTATVNHLGPGDYFGELALLRPDGRRTATVTALDPARTLVLTEVAFRRLCEEHPAVHRALAVLLADRVDRLSHDVLELLHVGLDRRVYRHVHDLALDYRDTATGAGDAGAGPVVVPLTQAQLADLTGGTRPSVNQALQRLVREGVVTLGRGRVEVHDLAALARRCGR</sequence>
<evidence type="ECO:0000256" key="4">
    <source>
        <dbReference type="SAM" id="MobiDB-lite"/>
    </source>
</evidence>
<dbReference type="SUPFAM" id="SSF46785">
    <property type="entry name" value="Winged helix' DNA-binding domain"/>
    <property type="match status" value="1"/>
</dbReference>
<dbReference type="RefSeq" id="WP_344003515.1">
    <property type="nucleotide sequence ID" value="NZ_BAAAMY010000001.1"/>
</dbReference>
<dbReference type="InterPro" id="IPR018490">
    <property type="entry name" value="cNMP-bd_dom_sf"/>
</dbReference>
<keyword evidence="3" id="KW-0804">Transcription</keyword>
<comment type="caution">
    <text evidence="7">The sequence shown here is derived from an EMBL/GenBank/DDBJ whole genome shotgun (WGS) entry which is preliminary data.</text>
</comment>
<dbReference type="Pfam" id="PF13545">
    <property type="entry name" value="HTH_Crp_2"/>
    <property type="match status" value="1"/>
</dbReference>
<dbReference type="CDD" id="cd00038">
    <property type="entry name" value="CAP_ED"/>
    <property type="match status" value="1"/>
</dbReference>
<organism evidence="7 8">
    <name type="scientific">Nocardioides lentus</name>
    <dbReference type="NCBI Taxonomy" id="338077"/>
    <lineage>
        <taxon>Bacteria</taxon>
        <taxon>Bacillati</taxon>
        <taxon>Actinomycetota</taxon>
        <taxon>Actinomycetes</taxon>
        <taxon>Propionibacteriales</taxon>
        <taxon>Nocardioidaceae</taxon>
        <taxon>Nocardioides</taxon>
    </lineage>
</organism>
<dbReference type="PROSITE" id="PS00889">
    <property type="entry name" value="CNMP_BINDING_2"/>
    <property type="match status" value="1"/>
</dbReference>
<dbReference type="InterPro" id="IPR000595">
    <property type="entry name" value="cNMP-bd_dom"/>
</dbReference>
<dbReference type="InterPro" id="IPR018488">
    <property type="entry name" value="cNMP-bd_CS"/>
</dbReference>
<proteinExistence type="predicted"/>
<dbReference type="PANTHER" id="PTHR24567:SF68">
    <property type="entry name" value="DNA-BINDING TRANSCRIPTIONAL DUAL REGULATOR CRP"/>
    <property type="match status" value="1"/>
</dbReference>
<dbReference type="Gene3D" id="2.60.120.10">
    <property type="entry name" value="Jelly Rolls"/>
    <property type="match status" value="1"/>
</dbReference>
<dbReference type="PANTHER" id="PTHR24567">
    <property type="entry name" value="CRP FAMILY TRANSCRIPTIONAL REGULATORY PROTEIN"/>
    <property type="match status" value="1"/>
</dbReference>
<dbReference type="Pfam" id="PF00027">
    <property type="entry name" value="cNMP_binding"/>
    <property type="match status" value="1"/>
</dbReference>
<dbReference type="Proteomes" id="UP001501612">
    <property type="component" value="Unassembled WGS sequence"/>
</dbReference>
<dbReference type="InterPro" id="IPR012318">
    <property type="entry name" value="HTH_CRP"/>
</dbReference>
<accession>A0ABN2P0N0</accession>
<dbReference type="InterPro" id="IPR050397">
    <property type="entry name" value="Env_Response_Regulators"/>
</dbReference>
<protein>
    <submittedName>
        <fullName evidence="7">Crp/Fnr family transcriptional regulator</fullName>
    </submittedName>
</protein>
<name>A0ABN2P0N0_9ACTN</name>
<dbReference type="SUPFAM" id="SSF51206">
    <property type="entry name" value="cAMP-binding domain-like"/>
    <property type="match status" value="1"/>
</dbReference>
<evidence type="ECO:0000256" key="1">
    <source>
        <dbReference type="ARBA" id="ARBA00023015"/>
    </source>
</evidence>
<dbReference type="SMART" id="SM00100">
    <property type="entry name" value="cNMP"/>
    <property type="match status" value="1"/>
</dbReference>
<evidence type="ECO:0000259" key="5">
    <source>
        <dbReference type="PROSITE" id="PS50042"/>
    </source>
</evidence>
<evidence type="ECO:0000313" key="8">
    <source>
        <dbReference type="Proteomes" id="UP001501612"/>
    </source>
</evidence>
<feature type="region of interest" description="Disordered" evidence="4">
    <location>
        <begin position="1"/>
        <end position="31"/>
    </location>
</feature>
<dbReference type="Gene3D" id="1.10.10.10">
    <property type="entry name" value="Winged helix-like DNA-binding domain superfamily/Winged helix DNA-binding domain"/>
    <property type="match status" value="1"/>
</dbReference>
<keyword evidence="2" id="KW-0238">DNA-binding</keyword>